<dbReference type="InterPro" id="IPR036291">
    <property type="entry name" value="NAD(P)-bd_dom_sf"/>
</dbReference>
<evidence type="ECO:0000256" key="5">
    <source>
        <dbReference type="ARBA" id="ARBA00023221"/>
    </source>
</evidence>
<dbReference type="EMBL" id="VFOZ01000001">
    <property type="protein sequence ID" value="TQM00131.1"/>
    <property type="molecule type" value="Genomic_DNA"/>
</dbReference>
<protein>
    <submittedName>
        <fullName evidence="6">NADP-dependent 3-hydroxy acid dehydrogenase YdfG</fullName>
    </submittedName>
</protein>
<dbReference type="GO" id="GO:0016491">
    <property type="term" value="F:oxidoreductase activity"/>
    <property type="evidence" value="ECO:0007669"/>
    <property type="project" value="UniProtKB-KW"/>
</dbReference>
<evidence type="ECO:0000256" key="1">
    <source>
        <dbReference type="ARBA" id="ARBA00006484"/>
    </source>
</evidence>
<dbReference type="PRINTS" id="PR00081">
    <property type="entry name" value="GDHRDH"/>
</dbReference>
<reference evidence="6 7" key="1">
    <citation type="submission" date="2019-06" db="EMBL/GenBank/DDBJ databases">
        <title>Sequencing the genomes of 1000 actinobacteria strains.</title>
        <authorList>
            <person name="Klenk H.-P."/>
        </authorList>
    </citation>
    <scope>NUCLEOTIDE SEQUENCE [LARGE SCALE GENOMIC DNA]</scope>
    <source>
        <strain evidence="6 7">DSM 102200</strain>
    </source>
</reference>
<dbReference type="Proteomes" id="UP000316096">
    <property type="component" value="Unassembled WGS sequence"/>
</dbReference>
<keyword evidence="7" id="KW-1185">Reference proteome</keyword>
<evidence type="ECO:0000313" key="7">
    <source>
        <dbReference type="Proteomes" id="UP000316096"/>
    </source>
</evidence>
<dbReference type="FunFam" id="3.40.50.720:FF:000084">
    <property type="entry name" value="Short-chain dehydrogenase reductase"/>
    <property type="match status" value="1"/>
</dbReference>
<evidence type="ECO:0000256" key="4">
    <source>
        <dbReference type="ARBA" id="ARBA00023098"/>
    </source>
</evidence>
<comment type="similarity">
    <text evidence="1">Belongs to the short-chain dehydrogenases/reductases (SDR) family.</text>
</comment>
<name>A0A543CSY5_9ACTN</name>
<keyword evidence="5" id="KW-0753">Steroid metabolism</keyword>
<evidence type="ECO:0000313" key="6">
    <source>
        <dbReference type="EMBL" id="TQM00131.1"/>
    </source>
</evidence>
<keyword evidence="4" id="KW-0443">Lipid metabolism</keyword>
<keyword evidence="3" id="KW-0520">NAD</keyword>
<dbReference type="RefSeq" id="WP_141959458.1">
    <property type="nucleotide sequence ID" value="NZ_VFOZ01000001.1"/>
</dbReference>
<gene>
    <name evidence="6" type="ORF">FB559_5838</name>
</gene>
<dbReference type="InterPro" id="IPR002347">
    <property type="entry name" value="SDR_fam"/>
</dbReference>
<evidence type="ECO:0000256" key="2">
    <source>
        <dbReference type="ARBA" id="ARBA00023002"/>
    </source>
</evidence>
<dbReference type="SUPFAM" id="SSF51735">
    <property type="entry name" value="NAD(P)-binding Rossmann-fold domains"/>
    <property type="match status" value="1"/>
</dbReference>
<keyword evidence="2" id="KW-0560">Oxidoreductase</keyword>
<dbReference type="PANTHER" id="PTHR43180">
    <property type="entry name" value="3-OXOACYL-(ACYL-CARRIER-PROTEIN) REDUCTASE (AFU_ORTHOLOGUE AFUA_6G11210)"/>
    <property type="match status" value="1"/>
</dbReference>
<dbReference type="PANTHER" id="PTHR43180:SF28">
    <property type="entry name" value="NAD(P)-BINDING ROSSMANN-FOLD SUPERFAMILY PROTEIN"/>
    <property type="match status" value="1"/>
</dbReference>
<comment type="caution">
    <text evidence="6">The sequence shown here is derived from an EMBL/GenBank/DDBJ whole genome shotgun (WGS) entry which is preliminary data.</text>
</comment>
<dbReference type="PRINTS" id="PR00080">
    <property type="entry name" value="SDRFAMILY"/>
</dbReference>
<organism evidence="6 7">
    <name type="scientific">Actinoallomurus bryophytorum</name>
    <dbReference type="NCBI Taxonomy" id="1490222"/>
    <lineage>
        <taxon>Bacteria</taxon>
        <taxon>Bacillati</taxon>
        <taxon>Actinomycetota</taxon>
        <taxon>Actinomycetes</taxon>
        <taxon>Streptosporangiales</taxon>
        <taxon>Thermomonosporaceae</taxon>
        <taxon>Actinoallomurus</taxon>
    </lineage>
</organism>
<dbReference type="AlphaFoldDB" id="A0A543CSY5"/>
<sequence>MGTLDGKVAVITGATSGIGAAVARLFVAEGAWVVIGGRREEMGEALARELGGPASFRRTDVTVEADVEALVGHAVDEYGRLDVMVNSAGGPGHWEGVADIDLEVFQSVLSAHLGGVVLGTKYAARAMVPRRSGTIINLASTSGHLAGWCGPDHSTAKAAVLHFTRCAAVELGERGIRVNSVSPGVVPSGVCDYQPIRRTGTAEDVAAAALWLAGDATGLANGHDLALDEGISAGRSGSVSVSRAECAGLTTASGRARP</sequence>
<dbReference type="Gene3D" id="3.40.50.720">
    <property type="entry name" value="NAD(P)-binding Rossmann-like Domain"/>
    <property type="match status" value="1"/>
</dbReference>
<proteinExistence type="inferred from homology"/>
<dbReference type="Pfam" id="PF13561">
    <property type="entry name" value="adh_short_C2"/>
    <property type="match status" value="1"/>
</dbReference>
<dbReference type="OrthoDB" id="3542748at2"/>
<evidence type="ECO:0000256" key="3">
    <source>
        <dbReference type="ARBA" id="ARBA00023027"/>
    </source>
</evidence>
<dbReference type="GO" id="GO:0008202">
    <property type="term" value="P:steroid metabolic process"/>
    <property type="evidence" value="ECO:0007669"/>
    <property type="project" value="UniProtKB-KW"/>
</dbReference>
<accession>A0A543CSY5</accession>